<keyword evidence="1" id="KW-0472">Membrane</keyword>
<dbReference type="RefSeq" id="WP_070069185.1">
    <property type="nucleotide sequence ID" value="NZ_MKKK01000010.1"/>
</dbReference>
<name>A0A1E7RDD4_9GAMM</name>
<reference evidence="2 3" key="1">
    <citation type="submission" date="2016-09" db="EMBL/GenBank/DDBJ databases">
        <authorList>
            <person name="Capua I."/>
            <person name="De Benedictis P."/>
            <person name="Joannis T."/>
            <person name="Lombin L.H."/>
            <person name="Cattoli G."/>
        </authorList>
    </citation>
    <scope>NUCLEOTIDE SEQUENCE [LARGE SCALE GENOMIC DNA]</scope>
    <source>
        <strain evidence="2 3">ANC 4671</strain>
    </source>
</reference>
<gene>
    <name evidence="2" type="ORF">BJI46_10250</name>
</gene>
<accession>A0A1E7RDD4</accession>
<evidence type="ECO:0000313" key="3">
    <source>
        <dbReference type="Proteomes" id="UP000185895"/>
    </source>
</evidence>
<dbReference type="STRING" id="1262585.BJI46_10250"/>
<dbReference type="AlphaFoldDB" id="A0A1E7RDD4"/>
<feature type="transmembrane region" description="Helical" evidence="1">
    <location>
        <begin position="41"/>
        <end position="60"/>
    </location>
</feature>
<evidence type="ECO:0000313" key="2">
    <source>
        <dbReference type="EMBL" id="OEY97358.1"/>
    </source>
</evidence>
<keyword evidence="3" id="KW-1185">Reference proteome</keyword>
<dbReference type="InterPro" id="IPR025356">
    <property type="entry name" value="DUF4260"/>
</dbReference>
<comment type="caution">
    <text evidence="2">The sequence shown here is derived from an EMBL/GenBank/DDBJ whole genome shotgun (WGS) entry which is preliminary data.</text>
</comment>
<keyword evidence="1" id="KW-1133">Transmembrane helix</keyword>
<evidence type="ECO:0000256" key="1">
    <source>
        <dbReference type="SAM" id="Phobius"/>
    </source>
</evidence>
<protein>
    <submittedName>
        <fullName evidence="2">Uncharacterized protein</fullName>
    </submittedName>
</protein>
<dbReference type="EMBL" id="MKKK01000010">
    <property type="protein sequence ID" value="OEY97358.1"/>
    <property type="molecule type" value="Genomic_DNA"/>
</dbReference>
<proteinExistence type="predicted"/>
<sequence length="132" mass="14718">MNDTKNTLTSTQSNVRKILQIEGLCVLVLSLIVYEKFGIGWGTFAIFFLTPDISLLGYLLNSKIGSVFYNAAHSYLLPFVILGLGIYFNVSIMWATAIIWTAHIGFDRMLGYGLKYSNGFHFTHLGVIGSKK</sequence>
<dbReference type="Proteomes" id="UP000185895">
    <property type="component" value="Unassembled WGS sequence"/>
</dbReference>
<dbReference type="OrthoDB" id="9813911at2"/>
<keyword evidence="1" id="KW-0812">Transmembrane</keyword>
<dbReference type="Pfam" id="PF14079">
    <property type="entry name" value="DUF4260"/>
    <property type="match status" value="1"/>
</dbReference>
<organism evidence="2 3">
    <name type="scientific">Acinetobacter qingfengensis</name>
    <dbReference type="NCBI Taxonomy" id="1262585"/>
    <lineage>
        <taxon>Bacteria</taxon>
        <taxon>Pseudomonadati</taxon>
        <taxon>Pseudomonadota</taxon>
        <taxon>Gammaproteobacteria</taxon>
        <taxon>Moraxellales</taxon>
        <taxon>Moraxellaceae</taxon>
        <taxon>Acinetobacter</taxon>
    </lineage>
</organism>
<feature type="transmembrane region" description="Helical" evidence="1">
    <location>
        <begin position="75"/>
        <end position="100"/>
    </location>
</feature>